<dbReference type="PROSITE" id="PS52016">
    <property type="entry name" value="TONB_DEPENDENT_REC_3"/>
    <property type="match status" value="1"/>
</dbReference>
<dbReference type="InterPro" id="IPR010105">
    <property type="entry name" value="TonB_sidphr_rcpt"/>
</dbReference>
<sequence length="776" mass="85471">MVRVRRVGVTTAILAILATPPVWAKDEKVSIEIPAQSLSSALETLASQSHSQLLYSADLVRDLKSEAVKGSFTAEEALRKILHGSGLDLRKTADATFTIIKVGQTTVFDPVIITAKRDKPYAPSTATVGGKTPTSIREIPNSVSVITREQMDDQNMTDLSHAMNWATGIDTRPNDGTQSQYYSRGYAMNVLYDGVPAYSSLSGYQQLDLAMYERIEVMRGPSGVFQGSGDFGGSVNMVRKHAKDKFSAEATTSVGSWNNLRGMVDVTGPLIESKTLRGRLVFADNDRDYFYDHAHTKKWMLYGILDYEPNPDWTFSYSATLQEDRSTPFYGLPVYSNLSPIAFNRSANPMAEWSNMAWQTHEEQVQGEHKLGNNWNAKVTGSWREQTLGWKDGYPGSVNAANDTATYTIRDRFYRYERLAGDAFITGPFTLFGREHTALFGANIESFDSNGTYETAKTVAGVNIFNLPSTVTSEPSLQHTRGSMTHTVQYGEYGKLSFRVLDPLLLIVGGRVSTFDSKSRSMTSSAWANTWSQGAKAVNEFTPYGGAVLDVTKQTSIYASYADIFAPQTSLTADGSVLPPRTGWQTEMGVKNEYMDGALRSTVAVFLMRDVNRAVSDPNNTGYSIAAGEVESRGWEAELAGSPIPELKMTAGYTYLTTQYVNDPNNQGSTFSTWEPRHSLKAWGVYTFPEGAALDGFSVGSGIIAKSHTWGTSHNLNQKAYTVVDGQIGYKFSDNLSSTLTVNNIFDTIYWSKILSTTNNFYGEPRSVTFSIRAAM</sequence>
<keyword evidence="6 12" id="KW-0812">Transmembrane</keyword>
<dbReference type="InterPro" id="IPR037066">
    <property type="entry name" value="Plug_dom_sf"/>
</dbReference>
<dbReference type="SUPFAM" id="SSF56935">
    <property type="entry name" value="Porins"/>
    <property type="match status" value="1"/>
</dbReference>
<evidence type="ECO:0000313" key="16">
    <source>
        <dbReference type="EMBL" id="RAU20319.1"/>
    </source>
</evidence>
<feature type="signal peptide" evidence="14">
    <location>
        <begin position="1"/>
        <end position="24"/>
    </location>
</feature>
<feature type="domain" description="Secretin/TonB short N-terminal" evidence="15">
    <location>
        <begin position="51"/>
        <end position="102"/>
    </location>
</feature>
<dbReference type="NCBIfam" id="TIGR01783">
    <property type="entry name" value="TonB-siderophor"/>
    <property type="match status" value="1"/>
</dbReference>
<gene>
    <name evidence="16" type="ORF">CU669_18910</name>
</gene>
<dbReference type="CDD" id="cd01347">
    <property type="entry name" value="ligand_gated_channel"/>
    <property type="match status" value="1"/>
</dbReference>
<dbReference type="Pfam" id="PF07715">
    <property type="entry name" value="Plug"/>
    <property type="match status" value="1"/>
</dbReference>
<dbReference type="Pfam" id="PF07660">
    <property type="entry name" value="STN"/>
    <property type="match status" value="1"/>
</dbReference>
<evidence type="ECO:0000256" key="5">
    <source>
        <dbReference type="ARBA" id="ARBA00022496"/>
    </source>
</evidence>
<comment type="similarity">
    <text evidence="2 12 13">Belongs to the TonB-dependent receptor family.</text>
</comment>
<keyword evidence="3 12" id="KW-0813">Transport</keyword>
<dbReference type="GO" id="GO:0015344">
    <property type="term" value="F:siderophore uptake transmembrane transporter activity"/>
    <property type="evidence" value="ECO:0007669"/>
    <property type="project" value="TreeGrafter"/>
</dbReference>
<dbReference type="OrthoDB" id="9760333at2"/>
<dbReference type="InterPro" id="IPR011662">
    <property type="entry name" value="Secretin/TonB_short_N"/>
</dbReference>
<dbReference type="GO" id="GO:0009279">
    <property type="term" value="C:cell outer membrane"/>
    <property type="evidence" value="ECO:0007669"/>
    <property type="project" value="UniProtKB-SubCell"/>
</dbReference>
<protein>
    <submittedName>
        <fullName evidence="16">TonB-dependent siderophore receptor</fullName>
    </submittedName>
</protein>
<keyword evidence="11 12" id="KW-0998">Cell outer membrane</keyword>
<keyword evidence="5" id="KW-0406">Ion transport</keyword>
<keyword evidence="7" id="KW-0408">Iron</keyword>
<keyword evidence="9 12" id="KW-0472">Membrane</keyword>
<dbReference type="EMBL" id="PGTO01000026">
    <property type="protein sequence ID" value="RAU20319.1"/>
    <property type="molecule type" value="Genomic_DNA"/>
</dbReference>
<keyword evidence="4 12" id="KW-1134">Transmembrane beta strand</keyword>
<dbReference type="Gene3D" id="2.40.170.20">
    <property type="entry name" value="TonB-dependent receptor, beta-barrel domain"/>
    <property type="match status" value="1"/>
</dbReference>
<evidence type="ECO:0000256" key="6">
    <source>
        <dbReference type="ARBA" id="ARBA00022692"/>
    </source>
</evidence>
<name>A0A364NT98_9PROT</name>
<evidence type="ECO:0000256" key="13">
    <source>
        <dbReference type="RuleBase" id="RU003357"/>
    </source>
</evidence>
<comment type="caution">
    <text evidence="16">The sequence shown here is derived from an EMBL/GenBank/DDBJ whole genome shotgun (WGS) entry which is preliminary data.</text>
</comment>
<dbReference type="PANTHER" id="PTHR32552">
    <property type="entry name" value="FERRICHROME IRON RECEPTOR-RELATED"/>
    <property type="match status" value="1"/>
</dbReference>
<dbReference type="InterPro" id="IPR039426">
    <property type="entry name" value="TonB-dep_rcpt-like"/>
</dbReference>
<reference evidence="16 17" key="1">
    <citation type="submission" date="2017-11" db="EMBL/GenBank/DDBJ databases">
        <title>Draft genome sequence of magnetotactic bacterium Magnetospirillum kuznetsovii LBB-42.</title>
        <authorList>
            <person name="Grouzdev D.S."/>
            <person name="Rysina M.S."/>
            <person name="Baslerov R.V."/>
            <person name="Koziaeva V."/>
        </authorList>
    </citation>
    <scope>NUCLEOTIDE SEQUENCE [LARGE SCALE GENOMIC DNA]</scope>
    <source>
        <strain evidence="16 17">LBB-42</strain>
    </source>
</reference>
<dbReference type="InterPro" id="IPR000531">
    <property type="entry name" value="Beta-barrel_TonB"/>
</dbReference>
<evidence type="ECO:0000256" key="4">
    <source>
        <dbReference type="ARBA" id="ARBA00022452"/>
    </source>
</evidence>
<evidence type="ECO:0000256" key="2">
    <source>
        <dbReference type="ARBA" id="ARBA00009810"/>
    </source>
</evidence>
<evidence type="ECO:0000256" key="8">
    <source>
        <dbReference type="ARBA" id="ARBA00023077"/>
    </source>
</evidence>
<evidence type="ECO:0000256" key="9">
    <source>
        <dbReference type="ARBA" id="ARBA00023136"/>
    </source>
</evidence>
<feature type="chain" id="PRO_5017025112" evidence="14">
    <location>
        <begin position="25"/>
        <end position="776"/>
    </location>
</feature>
<evidence type="ECO:0000256" key="14">
    <source>
        <dbReference type="SAM" id="SignalP"/>
    </source>
</evidence>
<organism evidence="16 17">
    <name type="scientific">Paramagnetospirillum kuznetsovii</name>
    <dbReference type="NCBI Taxonomy" id="2053833"/>
    <lineage>
        <taxon>Bacteria</taxon>
        <taxon>Pseudomonadati</taxon>
        <taxon>Pseudomonadota</taxon>
        <taxon>Alphaproteobacteria</taxon>
        <taxon>Rhodospirillales</taxon>
        <taxon>Magnetospirillaceae</taxon>
        <taxon>Paramagnetospirillum</taxon>
    </lineage>
</organism>
<dbReference type="Pfam" id="PF00593">
    <property type="entry name" value="TonB_dep_Rec_b-barrel"/>
    <property type="match status" value="1"/>
</dbReference>
<dbReference type="Gene3D" id="2.170.130.10">
    <property type="entry name" value="TonB-dependent receptor, plug domain"/>
    <property type="match status" value="1"/>
</dbReference>
<evidence type="ECO:0000256" key="10">
    <source>
        <dbReference type="ARBA" id="ARBA00023170"/>
    </source>
</evidence>
<dbReference type="PANTHER" id="PTHR32552:SF74">
    <property type="entry name" value="HYDROXAMATE SIDEROPHORE RECEPTOR FHUE"/>
    <property type="match status" value="1"/>
</dbReference>
<dbReference type="RefSeq" id="WP_112147156.1">
    <property type="nucleotide sequence ID" value="NZ_PGTO01000026.1"/>
</dbReference>
<dbReference type="Gene3D" id="3.55.50.30">
    <property type="match status" value="1"/>
</dbReference>
<evidence type="ECO:0000313" key="17">
    <source>
        <dbReference type="Proteomes" id="UP000251075"/>
    </source>
</evidence>
<evidence type="ECO:0000256" key="7">
    <source>
        <dbReference type="ARBA" id="ARBA00023004"/>
    </source>
</evidence>
<evidence type="ECO:0000256" key="3">
    <source>
        <dbReference type="ARBA" id="ARBA00022448"/>
    </source>
</evidence>
<proteinExistence type="inferred from homology"/>
<accession>A0A364NT98</accession>
<dbReference type="InterPro" id="IPR012910">
    <property type="entry name" value="Plug_dom"/>
</dbReference>
<comment type="subcellular location">
    <subcellularLocation>
        <location evidence="1 12">Cell outer membrane</location>
        <topology evidence="1 12">Multi-pass membrane protein</topology>
    </subcellularLocation>
</comment>
<dbReference type="GO" id="GO:0015891">
    <property type="term" value="P:siderophore transport"/>
    <property type="evidence" value="ECO:0007669"/>
    <property type="project" value="InterPro"/>
</dbReference>
<keyword evidence="5" id="KW-0410">Iron transport</keyword>
<keyword evidence="17" id="KW-1185">Reference proteome</keyword>
<evidence type="ECO:0000256" key="12">
    <source>
        <dbReference type="PROSITE-ProRule" id="PRU01360"/>
    </source>
</evidence>
<evidence type="ECO:0000256" key="11">
    <source>
        <dbReference type="ARBA" id="ARBA00023237"/>
    </source>
</evidence>
<dbReference type="SMART" id="SM00965">
    <property type="entry name" value="STN"/>
    <property type="match status" value="1"/>
</dbReference>
<keyword evidence="14" id="KW-0732">Signal</keyword>
<keyword evidence="10 16" id="KW-0675">Receptor</keyword>
<dbReference type="AlphaFoldDB" id="A0A364NT98"/>
<evidence type="ECO:0000259" key="15">
    <source>
        <dbReference type="SMART" id="SM00965"/>
    </source>
</evidence>
<keyword evidence="8 13" id="KW-0798">TonB box</keyword>
<dbReference type="Proteomes" id="UP000251075">
    <property type="component" value="Unassembled WGS sequence"/>
</dbReference>
<dbReference type="InterPro" id="IPR036942">
    <property type="entry name" value="Beta-barrel_TonB_sf"/>
</dbReference>
<dbReference type="GO" id="GO:0038023">
    <property type="term" value="F:signaling receptor activity"/>
    <property type="evidence" value="ECO:0007669"/>
    <property type="project" value="InterPro"/>
</dbReference>
<evidence type="ECO:0000256" key="1">
    <source>
        <dbReference type="ARBA" id="ARBA00004571"/>
    </source>
</evidence>